<dbReference type="EMBL" id="BAABHM010000016">
    <property type="protein sequence ID" value="GAA4710160.1"/>
    <property type="molecule type" value="Genomic_DNA"/>
</dbReference>
<comment type="caution">
    <text evidence="2">The sequence shown here is derived from an EMBL/GenBank/DDBJ whole genome shotgun (WGS) entry which is preliminary data.</text>
</comment>
<dbReference type="Proteomes" id="UP001500843">
    <property type="component" value="Unassembled WGS sequence"/>
</dbReference>
<keyword evidence="3" id="KW-1185">Reference proteome</keyword>
<sequence>MTPRPPTPAARRKLRRSGWLAVLRPIISTTIFFPNIVNPLTLMDGKAHARMHSGQGEARIYAVELLFHPGVRSGFGALGVPDW</sequence>
<evidence type="ECO:0000313" key="3">
    <source>
        <dbReference type="Proteomes" id="UP001500843"/>
    </source>
</evidence>
<feature type="transmembrane region" description="Helical" evidence="1">
    <location>
        <begin position="21"/>
        <end position="37"/>
    </location>
</feature>
<reference evidence="3" key="1">
    <citation type="journal article" date="2019" name="Int. J. Syst. Evol. Microbiol.">
        <title>The Global Catalogue of Microorganisms (GCM) 10K type strain sequencing project: providing services to taxonomists for standard genome sequencing and annotation.</title>
        <authorList>
            <consortium name="The Broad Institute Genomics Platform"/>
            <consortium name="The Broad Institute Genome Sequencing Center for Infectious Disease"/>
            <person name="Wu L."/>
            <person name="Ma J."/>
        </authorList>
    </citation>
    <scope>NUCLEOTIDE SEQUENCE [LARGE SCALE GENOMIC DNA]</scope>
    <source>
        <strain evidence="3">JCM 17975</strain>
    </source>
</reference>
<organism evidence="2 3">
    <name type="scientific">Promicromonospora umidemergens</name>
    <dbReference type="NCBI Taxonomy" id="629679"/>
    <lineage>
        <taxon>Bacteria</taxon>
        <taxon>Bacillati</taxon>
        <taxon>Actinomycetota</taxon>
        <taxon>Actinomycetes</taxon>
        <taxon>Micrococcales</taxon>
        <taxon>Promicromonosporaceae</taxon>
        <taxon>Promicromonospora</taxon>
    </lineage>
</organism>
<name>A0ABP8XNX1_9MICO</name>
<keyword evidence="1" id="KW-0472">Membrane</keyword>
<evidence type="ECO:0000313" key="2">
    <source>
        <dbReference type="EMBL" id="GAA4710160.1"/>
    </source>
</evidence>
<protein>
    <submittedName>
        <fullName evidence="2">Uncharacterized protein</fullName>
    </submittedName>
</protein>
<keyword evidence="1" id="KW-1133">Transmembrane helix</keyword>
<evidence type="ECO:0000256" key="1">
    <source>
        <dbReference type="SAM" id="Phobius"/>
    </source>
</evidence>
<keyword evidence="1" id="KW-0812">Transmembrane</keyword>
<accession>A0ABP8XNX1</accession>
<proteinExistence type="predicted"/>
<gene>
    <name evidence="2" type="ORF">GCM10023198_36170</name>
</gene>